<evidence type="ECO:0000256" key="8">
    <source>
        <dbReference type="ARBA" id="ARBA00022989"/>
    </source>
</evidence>
<feature type="domain" description="HAMP" evidence="12">
    <location>
        <begin position="328"/>
        <end position="398"/>
    </location>
</feature>
<evidence type="ECO:0000256" key="4">
    <source>
        <dbReference type="ARBA" id="ARBA00022553"/>
    </source>
</evidence>
<dbReference type="GO" id="GO:0005886">
    <property type="term" value="C:plasma membrane"/>
    <property type="evidence" value="ECO:0007669"/>
    <property type="project" value="TreeGrafter"/>
</dbReference>
<dbReference type="EC" id="2.7.13.3" evidence="3"/>
<dbReference type="GO" id="GO:0004673">
    <property type="term" value="F:protein histidine kinase activity"/>
    <property type="evidence" value="ECO:0007669"/>
    <property type="project" value="UniProtKB-EC"/>
</dbReference>
<dbReference type="InterPro" id="IPR003660">
    <property type="entry name" value="HAMP_dom"/>
</dbReference>
<feature type="compositionally biased region" description="Low complexity" evidence="10">
    <location>
        <begin position="682"/>
        <end position="712"/>
    </location>
</feature>
<feature type="transmembrane region" description="Helical" evidence="11">
    <location>
        <begin position="305"/>
        <end position="327"/>
    </location>
</feature>
<evidence type="ECO:0000313" key="13">
    <source>
        <dbReference type="EMBL" id="REF96689.1"/>
    </source>
</evidence>
<evidence type="ECO:0000256" key="11">
    <source>
        <dbReference type="SAM" id="Phobius"/>
    </source>
</evidence>
<reference evidence="13 14" key="1">
    <citation type="submission" date="2018-08" db="EMBL/GenBank/DDBJ databases">
        <title>Sequencing the genomes of 1000 actinobacteria strains.</title>
        <authorList>
            <person name="Klenk H.-P."/>
        </authorList>
    </citation>
    <scope>NUCLEOTIDE SEQUENCE [LARGE SCALE GENOMIC DNA]</scope>
    <source>
        <strain evidence="13 14">DSM 44099</strain>
    </source>
</reference>
<dbReference type="Pfam" id="PF08376">
    <property type="entry name" value="NIT"/>
    <property type="match status" value="1"/>
</dbReference>
<evidence type="ECO:0000256" key="1">
    <source>
        <dbReference type="ARBA" id="ARBA00000085"/>
    </source>
</evidence>
<dbReference type="InterPro" id="IPR013587">
    <property type="entry name" value="Nitrate/nitrite_sensing"/>
</dbReference>
<dbReference type="InterPro" id="IPR003594">
    <property type="entry name" value="HATPase_dom"/>
</dbReference>
<evidence type="ECO:0000256" key="7">
    <source>
        <dbReference type="ARBA" id="ARBA00022777"/>
    </source>
</evidence>
<keyword evidence="5" id="KW-0808">Transferase</keyword>
<gene>
    <name evidence="13" type="ORF">DFJ67_2680</name>
</gene>
<dbReference type="CDD" id="cd06225">
    <property type="entry name" value="HAMP"/>
    <property type="match status" value="1"/>
</dbReference>
<feature type="compositionally biased region" description="Low complexity" evidence="10">
    <location>
        <begin position="936"/>
        <end position="949"/>
    </location>
</feature>
<feature type="region of interest" description="Disordered" evidence="10">
    <location>
        <begin position="623"/>
        <end position="899"/>
    </location>
</feature>
<evidence type="ECO:0000256" key="5">
    <source>
        <dbReference type="ARBA" id="ARBA00022679"/>
    </source>
</evidence>
<dbReference type="EMBL" id="QUMQ01000001">
    <property type="protein sequence ID" value="REF96689.1"/>
    <property type="molecule type" value="Genomic_DNA"/>
</dbReference>
<proteinExistence type="predicted"/>
<dbReference type="Gene3D" id="6.10.340.10">
    <property type="match status" value="1"/>
</dbReference>
<dbReference type="AlphaFoldDB" id="A0A3D9ZIL7"/>
<dbReference type="PANTHER" id="PTHR45436">
    <property type="entry name" value="SENSOR HISTIDINE KINASE YKOH"/>
    <property type="match status" value="1"/>
</dbReference>
<dbReference type="Pfam" id="PF02518">
    <property type="entry name" value="HATPase_c"/>
    <property type="match status" value="1"/>
</dbReference>
<protein>
    <recommendedName>
        <fullName evidence="3">histidine kinase</fullName>
        <ecNumber evidence="3">2.7.13.3</ecNumber>
    </recommendedName>
</protein>
<keyword evidence="11" id="KW-0472">Membrane</keyword>
<dbReference type="SMART" id="SM00304">
    <property type="entry name" value="HAMP"/>
    <property type="match status" value="1"/>
</dbReference>
<evidence type="ECO:0000256" key="6">
    <source>
        <dbReference type="ARBA" id="ARBA00022692"/>
    </source>
</evidence>
<keyword evidence="4" id="KW-0597">Phosphoprotein</keyword>
<organism evidence="13 14">
    <name type="scientific">Asanoa ferruginea</name>
    <dbReference type="NCBI Taxonomy" id="53367"/>
    <lineage>
        <taxon>Bacteria</taxon>
        <taxon>Bacillati</taxon>
        <taxon>Actinomycetota</taxon>
        <taxon>Actinomycetes</taxon>
        <taxon>Micromonosporales</taxon>
        <taxon>Micromonosporaceae</taxon>
        <taxon>Asanoa</taxon>
    </lineage>
</organism>
<comment type="subcellular location">
    <subcellularLocation>
        <location evidence="2">Membrane</location>
    </subcellularLocation>
</comment>
<dbReference type="OrthoDB" id="4349881at2"/>
<dbReference type="GO" id="GO:0000160">
    <property type="term" value="P:phosphorelay signal transduction system"/>
    <property type="evidence" value="ECO:0007669"/>
    <property type="project" value="UniProtKB-KW"/>
</dbReference>
<dbReference type="InterPro" id="IPR050428">
    <property type="entry name" value="TCS_sensor_his_kinase"/>
</dbReference>
<evidence type="ECO:0000256" key="9">
    <source>
        <dbReference type="ARBA" id="ARBA00023012"/>
    </source>
</evidence>
<evidence type="ECO:0000256" key="3">
    <source>
        <dbReference type="ARBA" id="ARBA00012438"/>
    </source>
</evidence>
<sequence length="1013" mass="106958">MLLGRLRIRGKLALLLIAPLLGIIALAVPVVGDRVSTAERADDTARLVEIAGQVGSLVQNLQQERMLSIGYTYGVVDRSRLVLQSAQVSDAVADLRATSDLPKDLQGALDALPTLAASRAAVLKGDARPVVVLATFGEQVTRLIDGLGLRGKADTTTPAGRQVMALDSVLRSDEGISLVATQIVLLTAVRDADPKTPIPTAVASMSLPTMAVLLQDVARFRSYATAEQNGVYDLVQQGVNARSTNGDFLGQLAKSPEEALAAINLPTLFPLAESLMTLGTFVEKRIVADVKAEVSDRQNRALTEAYGVGLACLLLLLCVVLLSVAVARAVVRPLTRLTESADDVAKVAEAELTKVADGELDSSVPVRLEAVDVRARDEVGDLARAFERVQATAARLVERQVAGRRNVAQMFGHVGRRTQNLVGRQLALIDRLERQEADPGRLQHLYRLDHISSRLRRSASSLVVLSGSAGADSHVAPLPLTDVIRLALGEIEDYLRVDIKVPTEISIAPSMIGDLVLVLAELMENATTFSPPHTRVTVTGVVSDPGIRLLVVDHGLGMSAERMAEENARLARRERLDLVPTEVLGLFVVGRLARRHGMRVMLSTTPGGGVTAELEVHERELVTDAEVPPRSTIARARVSPPEQVRPQSPAGPPVIGGDGSAAAVYDPFRPDRRPTGVGHGGSSAAPAVGPAPAPAGAADPQQAPSAAETKAATPPPPATAAPEWPIRQRVPGRTEPPATAPPGDEAPEASESADDAPAGRRPTPVTRRPNGNSPGFDEAALNRASRMLANGQPWNAFVPQPRIAGEVDEPVNQRPTQADRPNPPTRPAKAAARPIPPIKAKLAKPAKAADKPKPELSDEETQAVLRRRVPGAKLPTDGTAESAPTSAPPSPADPAAARALVEEFEAGVRYAERQVRGGAIPGARPVPVNGAANGKAATDATSRSTATATPGRPLSRRQPGATLDDQDVSTERQTSDQPLDPEAARDLVQQFESGVARAMRQISAGLRDEEGTR</sequence>
<dbReference type="Pfam" id="PF00672">
    <property type="entry name" value="HAMP"/>
    <property type="match status" value="1"/>
</dbReference>
<dbReference type="SUPFAM" id="SSF55874">
    <property type="entry name" value="ATPase domain of HSP90 chaperone/DNA topoisomerase II/histidine kinase"/>
    <property type="match status" value="1"/>
</dbReference>
<feature type="compositionally biased region" description="Acidic residues" evidence="10">
    <location>
        <begin position="745"/>
        <end position="754"/>
    </location>
</feature>
<keyword evidence="8 11" id="KW-1133">Transmembrane helix</keyword>
<comment type="caution">
    <text evidence="13">The sequence shown here is derived from an EMBL/GenBank/DDBJ whole genome shotgun (WGS) entry which is preliminary data.</text>
</comment>
<dbReference type="PROSITE" id="PS50885">
    <property type="entry name" value="HAMP"/>
    <property type="match status" value="1"/>
</dbReference>
<evidence type="ECO:0000256" key="10">
    <source>
        <dbReference type="SAM" id="MobiDB-lite"/>
    </source>
</evidence>
<evidence type="ECO:0000256" key="2">
    <source>
        <dbReference type="ARBA" id="ARBA00004370"/>
    </source>
</evidence>
<dbReference type="RefSeq" id="WP_116068161.1">
    <property type="nucleotide sequence ID" value="NZ_BONB01000019.1"/>
</dbReference>
<dbReference type="PANTHER" id="PTHR45436:SF5">
    <property type="entry name" value="SENSOR HISTIDINE KINASE TRCS"/>
    <property type="match status" value="1"/>
</dbReference>
<dbReference type="InterPro" id="IPR036890">
    <property type="entry name" value="HATPase_C_sf"/>
</dbReference>
<keyword evidence="7 13" id="KW-0418">Kinase</keyword>
<evidence type="ECO:0000313" key="14">
    <source>
        <dbReference type="Proteomes" id="UP000256913"/>
    </source>
</evidence>
<accession>A0A3D9ZIL7</accession>
<evidence type="ECO:0000259" key="12">
    <source>
        <dbReference type="PROSITE" id="PS50885"/>
    </source>
</evidence>
<keyword evidence="6 11" id="KW-0812">Transmembrane</keyword>
<dbReference type="Proteomes" id="UP000256913">
    <property type="component" value="Unassembled WGS sequence"/>
</dbReference>
<keyword evidence="14" id="KW-1185">Reference proteome</keyword>
<comment type="catalytic activity">
    <reaction evidence="1">
        <text>ATP + protein L-histidine = ADP + protein N-phospho-L-histidine.</text>
        <dbReference type="EC" id="2.7.13.3"/>
    </reaction>
</comment>
<feature type="compositionally biased region" description="Low complexity" evidence="10">
    <location>
        <begin position="827"/>
        <end position="846"/>
    </location>
</feature>
<dbReference type="Gene3D" id="3.30.565.10">
    <property type="entry name" value="Histidine kinase-like ATPase, C-terminal domain"/>
    <property type="match status" value="1"/>
</dbReference>
<keyword evidence="9" id="KW-0902">Two-component regulatory system</keyword>
<feature type="compositionally biased region" description="Basic and acidic residues" evidence="10">
    <location>
        <begin position="847"/>
        <end position="856"/>
    </location>
</feature>
<feature type="region of interest" description="Disordered" evidence="10">
    <location>
        <begin position="916"/>
        <end position="986"/>
    </location>
</feature>
<name>A0A3D9ZIL7_9ACTN</name>